<feature type="region of interest" description="Disordered" evidence="1">
    <location>
        <begin position="292"/>
        <end position="323"/>
    </location>
</feature>
<evidence type="ECO:0000313" key="3">
    <source>
        <dbReference type="Proteomes" id="UP001342314"/>
    </source>
</evidence>
<gene>
    <name evidence="2" type="ORF">Rhopal_003259-T1</name>
</gene>
<keyword evidence="3" id="KW-1185">Reference proteome</keyword>
<name>A0AAV5GJ37_9BASI</name>
<protein>
    <submittedName>
        <fullName evidence="2">Uncharacterized protein</fullName>
    </submittedName>
</protein>
<organism evidence="2 3">
    <name type="scientific">Rhodotorula paludigena</name>
    <dbReference type="NCBI Taxonomy" id="86838"/>
    <lineage>
        <taxon>Eukaryota</taxon>
        <taxon>Fungi</taxon>
        <taxon>Dikarya</taxon>
        <taxon>Basidiomycota</taxon>
        <taxon>Pucciniomycotina</taxon>
        <taxon>Microbotryomycetes</taxon>
        <taxon>Sporidiobolales</taxon>
        <taxon>Sporidiobolaceae</taxon>
        <taxon>Rhodotorula</taxon>
    </lineage>
</organism>
<dbReference type="AlphaFoldDB" id="A0AAV5GJ37"/>
<sequence length="415" mass="46274">MGYRARSRPGLLQRRNVLLGAVAVFVFTVIRYLVSSAPPYRLPRPIVSLTSTPDRVSTSLAPTVWSLLRQSLPPEAIHVYLPRSSRDASALLAKEPVFQHPLVSVRYVQDEGPATKFLAVLREAYERARTSPSVLDHPLLVLDDDHVYSSALVESLIGGWVAHGREAAVALRGWRVREDLQWGVAWADVKRHVVEGWRLRDSYQVGVITANEGYIVTPAMFLPPAIRAEPPPTTSSLASVSPIFSYAPPIPPAAHLVDDIWLSGTLAAHSVPRFVVPLRTPEPPSVDITHGAATAARQSSDGGSDARSPLEKHLAEHGQSRKDANDETLRWFGPAWALDRELVRSDKGGAWVLPERTIEQRPLWYDSRRADERRKSGSRGEPEWAGPLSRARSQIARWALYRRARSRWGNRVLWN</sequence>
<proteinExistence type="predicted"/>
<dbReference type="EMBL" id="BQKY01000006">
    <property type="protein sequence ID" value="GJN90258.1"/>
    <property type="molecule type" value="Genomic_DNA"/>
</dbReference>
<accession>A0AAV5GJ37</accession>
<dbReference type="InterPro" id="IPR029044">
    <property type="entry name" value="Nucleotide-diphossugar_trans"/>
</dbReference>
<comment type="caution">
    <text evidence="2">The sequence shown here is derived from an EMBL/GenBank/DDBJ whole genome shotgun (WGS) entry which is preliminary data.</text>
</comment>
<reference evidence="2 3" key="1">
    <citation type="submission" date="2021-12" db="EMBL/GenBank/DDBJ databases">
        <title>High titer production of polyol ester of fatty acids by Rhodotorula paludigena BS15 towards product separation-free biomass refinery.</title>
        <authorList>
            <person name="Mano J."/>
            <person name="Ono H."/>
            <person name="Tanaka T."/>
            <person name="Naito K."/>
            <person name="Sushida H."/>
            <person name="Ike M."/>
            <person name="Tokuyasu K."/>
            <person name="Kitaoka M."/>
        </authorList>
    </citation>
    <scope>NUCLEOTIDE SEQUENCE [LARGE SCALE GENOMIC DNA]</scope>
    <source>
        <strain evidence="2 3">BS15</strain>
    </source>
</reference>
<feature type="compositionally biased region" description="Basic and acidic residues" evidence="1">
    <location>
        <begin position="308"/>
        <end position="323"/>
    </location>
</feature>
<evidence type="ECO:0000313" key="2">
    <source>
        <dbReference type="EMBL" id="GJN90258.1"/>
    </source>
</evidence>
<dbReference type="SUPFAM" id="SSF53448">
    <property type="entry name" value="Nucleotide-diphospho-sugar transferases"/>
    <property type="match status" value="1"/>
</dbReference>
<dbReference type="Proteomes" id="UP001342314">
    <property type="component" value="Unassembled WGS sequence"/>
</dbReference>
<evidence type="ECO:0000256" key="1">
    <source>
        <dbReference type="SAM" id="MobiDB-lite"/>
    </source>
</evidence>